<evidence type="ECO:0000256" key="2">
    <source>
        <dbReference type="ARBA" id="ARBA00022692"/>
    </source>
</evidence>
<proteinExistence type="predicted"/>
<comment type="subcellular location">
    <subcellularLocation>
        <location evidence="1">Membrane</location>
        <topology evidence="1">Multi-pass membrane protein</topology>
    </subcellularLocation>
</comment>
<gene>
    <name evidence="6" type="ORF">OSB1V03_LOCUS23314</name>
</gene>
<dbReference type="PANTHER" id="PTHR11662">
    <property type="entry name" value="SOLUTE CARRIER FAMILY 17"/>
    <property type="match status" value="1"/>
</dbReference>
<keyword evidence="4 5" id="KW-0472">Membrane</keyword>
<keyword evidence="2 5" id="KW-0812">Transmembrane</keyword>
<evidence type="ECO:0000313" key="7">
    <source>
        <dbReference type="Proteomes" id="UP000759131"/>
    </source>
</evidence>
<dbReference type="SUPFAM" id="SSF103473">
    <property type="entry name" value="MFS general substrate transporter"/>
    <property type="match status" value="1"/>
</dbReference>
<dbReference type="InterPro" id="IPR036259">
    <property type="entry name" value="MFS_trans_sf"/>
</dbReference>
<evidence type="ECO:0000256" key="3">
    <source>
        <dbReference type="ARBA" id="ARBA00022989"/>
    </source>
</evidence>
<evidence type="ECO:0000256" key="4">
    <source>
        <dbReference type="ARBA" id="ARBA00023136"/>
    </source>
</evidence>
<evidence type="ECO:0000313" key="6">
    <source>
        <dbReference type="EMBL" id="CAD7651347.1"/>
    </source>
</evidence>
<dbReference type="GO" id="GO:0016020">
    <property type="term" value="C:membrane"/>
    <property type="evidence" value="ECO:0007669"/>
    <property type="project" value="UniProtKB-SubCell"/>
</dbReference>
<dbReference type="EMBL" id="OC911676">
    <property type="protein sequence ID" value="CAD7651347.1"/>
    <property type="molecule type" value="Genomic_DNA"/>
</dbReference>
<dbReference type="InterPro" id="IPR050382">
    <property type="entry name" value="MFS_Na/Anion_cotransporter"/>
</dbReference>
<dbReference type="AlphaFoldDB" id="A0A7R9M0K1"/>
<reference evidence="6" key="1">
    <citation type="submission" date="2020-11" db="EMBL/GenBank/DDBJ databases">
        <authorList>
            <person name="Tran Van P."/>
        </authorList>
    </citation>
    <scope>NUCLEOTIDE SEQUENCE</scope>
</reference>
<feature type="transmembrane region" description="Helical" evidence="5">
    <location>
        <begin position="6"/>
        <end position="25"/>
    </location>
</feature>
<dbReference type="Gene3D" id="1.20.1250.20">
    <property type="entry name" value="MFS general substrate transporter like domains"/>
    <property type="match status" value="1"/>
</dbReference>
<accession>A0A7R9M0K1</accession>
<dbReference type="GO" id="GO:0022857">
    <property type="term" value="F:transmembrane transporter activity"/>
    <property type="evidence" value="ECO:0007669"/>
    <property type="project" value="TreeGrafter"/>
</dbReference>
<keyword evidence="3 5" id="KW-1133">Transmembrane helix</keyword>
<name>A0A7R9M0K1_9ACAR</name>
<evidence type="ECO:0000256" key="5">
    <source>
        <dbReference type="SAM" id="Phobius"/>
    </source>
</evidence>
<sequence length="97" mass="10677">MIDLLPKRLIVGLLGCIGCTFLYVLRSNISVAIIAMVEPIQVIHMFNNTGTQTDGPKYPWSESAQGLVLGAYFYGYTVTQFCGSYADKFGAKWMTGL</sequence>
<protein>
    <submittedName>
        <fullName evidence="6">Uncharacterized protein</fullName>
    </submittedName>
</protein>
<organism evidence="6">
    <name type="scientific">Medioppia subpectinata</name>
    <dbReference type="NCBI Taxonomy" id="1979941"/>
    <lineage>
        <taxon>Eukaryota</taxon>
        <taxon>Metazoa</taxon>
        <taxon>Ecdysozoa</taxon>
        <taxon>Arthropoda</taxon>
        <taxon>Chelicerata</taxon>
        <taxon>Arachnida</taxon>
        <taxon>Acari</taxon>
        <taxon>Acariformes</taxon>
        <taxon>Sarcoptiformes</taxon>
        <taxon>Oribatida</taxon>
        <taxon>Brachypylina</taxon>
        <taxon>Oppioidea</taxon>
        <taxon>Oppiidae</taxon>
        <taxon>Medioppia</taxon>
    </lineage>
</organism>
<dbReference type="OrthoDB" id="2985014at2759"/>
<keyword evidence="7" id="KW-1185">Reference proteome</keyword>
<dbReference type="PANTHER" id="PTHR11662:SF399">
    <property type="entry name" value="FI19708P1-RELATED"/>
    <property type="match status" value="1"/>
</dbReference>
<dbReference type="EMBL" id="CAJPIZ010057101">
    <property type="protein sequence ID" value="CAG2123369.1"/>
    <property type="molecule type" value="Genomic_DNA"/>
</dbReference>
<evidence type="ECO:0000256" key="1">
    <source>
        <dbReference type="ARBA" id="ARBA00004141"/>
    </source>
</evidence>
<dbReference type="Proteomes" id="UP000759131">
    <property type="component" value="Unassembled WGS sequence"/>
</dbReference>
<dbReference type="GO" id="GO:0006820">
    <property type="term" value="P:monoatomic anion transport"/>
    <property type="evidence" value="ECO:0007669"/>
    <property type="project" value="TreeGrafter"/>
</dbReference>
<feature type="non-terminal residue" evidence="6">
    <location>
        <position position="1"/>
    </location>
</feature>